<organism evidence="2 3">
    <name type="scientific">Neodiprion lecontei</name>
    <name type="common">Redheaded pine sawfly</name>
    <dbReference type="NCBI Taxonomy" id="441921"/>
    <lineage>
        <taxon>Eukaryota</taxon>
        <taxon>Metazoa</taxon>
        <taxon>Ecdysozoa</taxon>
        <taxon>Arthropoda</taxon>
        <taxon>Hexapoda</taxon>
        <taxon>Insecta</taxon>
        <taxon>Pterygota</taxon>
        <taxon>Neoptera</taxon>
        <taxon>Endopterygota</taxon>
        <taxon>Hymenoptera</taxon>
        <taxon>Tenthredinoidea</taxon>
        <taxon>Diprionidae</taxon>
        <taxon>Diprioninae</taxon>
        <taxon>Neodiprion</taxon>
    </lineage>
</organism>
<gene>
    <name evidence="3" type="primary">LOC124295190</name>
</gene>
<evidence type="ECO:0000313" key="2">
    <source>
        <dbReference type="Proteomes" id="UP000829291"/>
    </source>
</evidence>
<feature type="signal peptide" evidence="1">
    <location>
        <begin position="1"/>
        <end position="19"/>
    </location>
</feature>
<name>A0ABM3GIQ4_NEOLC</name>
<sequence length="134" mass="15409">MKLLLCTMMMMMMIAASRAGRIIRSIDDHTLQENNFPNLHTVNHGHGATSYQNVNIENQHKPHTATQHIHEFQYQVSPTKPAPFVIVDGTNDLLFASDNDPYTSNNIEHVEINSIAEPFAYYDHYDFDYDYGLH</sequence>
<keyword evidence="1" id="KW-0732">Signal</keyword>
<evidence type="ECO:0000256" key="1">
    <source>
        <dbReference type="SAM" id="SignalP"/>
    </source>
</evidence>
<protein>
    <submittedName>
        <fullName evidence="3">Uncharacterized protein LOC124295190</fullName>
    </submittedName>
</protein>
<accession>A0ABM3GIQ4</accession>
<reference evidence="3" key="1">
    <citation type="submission" date="2025-08" db="UniProtKB">
        <authorList>
            <consortium name="RefSeq"/>
        </authorList>
    </citation>
    <scope>IDENTIFICATION</scope>
    <source>
        <tissue evidence="3">Thorax and Abdomen</tissue>
    </source>
</reference>
<feature type="chain" id="PRO_5046450878" evidence="1">
    <location>
        <begin position="20"/>
        <end position="134"/>
    </location>
</feature>
<evidence type="ECO:0000313" key="3">
    <source>
        <dbReference type="RefSeq" id="XP_046600155.1"/>
    </source>
</evidence>
<dbReference type="GeneID" id="124295190"/>
<proteinExistence type="predicted"/>
<keyword evidence="2" id="KW-1185">Reference proteome</keyword>
<dbReference type="Proteomes" id="UP000829291">
    <property type="component" value="Chromosome 6"/>
</dbReference>
<dbReference type="RefSeq" id="XP_046600155.1">
    <property type="nucleotide sequence ID" value="XM_046744199.1"/>
</dbReference>